<protein>
    <submittedName>
        <fullName evidence="9">Multiple sugar transport system permease protein</fullName>
    </submittedName>
</protein>
<comment type="similarity">
    <text evidence="7">Belongs to the binding-protein-dependent transport system permease family.</text>
</comment>
<feature type="domain" description="ABC transmembrane type-1" evidence="8">
    <location>
        <begin position="75"/>
        <end position="264"/>
    </location>
</feature>
<name>A0ABS4NQA3_9BACL</name>
<gene>
    <name evidence="9" type="ORF">J2Z70_001732</name>
</gene>
<feature type="transmembrane region" description="Helical" evidence="7">
    <location>
        <begin position="81"/>
        <end position="100"/>
    </location>
</feature>
<evidence type="ECO:0000256" key="5">
    <source>
        <dbReference type="ARBA" id="ARBA00022989"/>
    </source>
</evidence>
<evidence type="ECO:0000256" key="4">
    <source>
        <dbReference type="ARBA" id="ARBA00022692"/>
    </source>
</evidence>
<dbReference type="Gene3D" id="1.10.3720.10">
    <property type="entry name" value="MetI-like"/>
    <property type="match status" value="1"/>
</dbReference>
<feature type="transmembrane region" description="Helical" evidence="7">
    <location>
        <begin position="144"/>
        <end position="164"/>
    </location>
</feature>
<dbReference type="PANTHER" id="PTHR43744:SF8">
    <property type="entry name" value="SN-GLYCEROL-3-PHOSPHATE TRANSPORT SYSTEM PERMEASE PROTEIN UGPE"/>
    <property type="match status" value="1"/>
</dbReference>
<keyword evidence="6 7" id="KW-0472">Membrane</keyword>
<evidence type="ECO:0000313" key="10">
    <source>
        <dbReference type="Proteomes" id="UP000773462"/>
    </source>
</evidence>
<feature type="transmembrane region" description="Helical" evidence="7">
    <location>
        <begin position="12"/>
        <end position="33"/>
    </location>
</feature>
<dbReference type="InterPro" id="IPR035906">
    <property type="entry name" value="MetI-like_sf"/>
</dbReference>
<keyword evidence="2 7" id="KW-0813">Transport</keyword>
<organism evidence="9 10">
    <name type="scientific">Paenibacillus silagei</name>
    <dbReference type="NCBI Taxonomy" id="1670801"/>
    <lineage>
        <taxon>Bacteria</taxon>
        <taxon>Bacillati</taxon>
        <taxon>Bacillota</taxon>
        <taxon>Bacilli</taxon>
        <taxon>Bacillales</taxon>
        <taxon>Paenibacillaceae</taxon>
        <taxon>Paenibacillus</taxon>
    </lineage>
</organism>
<keyword evidence="3" id="KW-1003">Cell membrane</keyword>
<reference evidence="9 10" key="1">
    <citation type="submission" date="2021-03" db="EMBL/GenBank/DDBJ databases">
        <title>Genomic Encyclopedia of Type Strains, Phase IV (KMG-IV): sequencing the most valuable type-strain genomes for metagenomic binning, comparative biology and taxonomic classification.</title>
        <authorList>
            <person name="Goeker M."/>
        </authorList>
    </citation>
    <scope>NUCLEOTIDE SEQUENCE [LARGE SCALE GENOMIC DNA]</scope>
    <source>
        <strain evidence="9 10">DSM 101953</strain>
    </source>
</reference>
<proteinExistence type="inferred from homology"/>
<dbReference type="EMBL" id="JAGGLV010000004">
    <property type="protein sequence ID" value="MBP2111591.1"/>
    <property type="molecule type" value="Genomic_DNA"/>
</dbReference>
<keyword evidence="10" id="KW-1185">Reference proteome</keyword>
<evidence type="ECO:0000256" key="1">
    <source>
        <dbReference type="ARBA" id="ARBA00004651"/>
    </source>
</evidence>
<dbReference type="CDD" id="cd06261">
    <property type="entry name" value="TM_PBP2"/>
    <property type="match status" value="1"/>
</dbReference>
<keyword evidence="5 7" id="KW-1133">Transmembrane helix</keyword>
<dbReference type="Proteomes" id="UP000773462">
    <property type="component" value="Unassembled WGS sequence"/>
</dbReference>
<keyword evidence="4 7" id="KW-0812">Transmembrane</keyword>
<dbReference type="RefSeq" id="WP_209871531.1">
    <property type="nucleotide sequence ID" value="NZ_JAGGLV010000004.1"/>
</dbReference>
<dbReference type="PANTHER" id="PTHR43744">
    <property type="entry name" value="ABC TRANSPORTER PERMEASE PROTEIN MG189-RELATED-RELATED"/>
    <property type="match status" value="1"/>
</dbReference>
<dbReference type="Pfam" id="PF00528">
    <property type="entry name" value="BPD_transp_1"/>
    <property type="match status" value="1"/>
</dbReference>
<evidence type="ECO:0000313" key="9">
    <source>
        <dbReference type="EMBL" id="MBP2111591.1"/>
    </source>
</evidence>
<evidence type="ECO:0000256" key="3">
    <source>
        <dbReference type="ARBA" id="ARBA00022475"/>
    </source>
</evidence>
<evidence type="ECO:0000256" key="6">
    <source>
        <dbReference type="ARBA" id="ARBA00023136"/>
    </source>
</evidence>
<dbReference type="PROSITE" id="PS50928">
    <property type="entry name" value="ABC_TM1"/>
    <property type="match status" value="1"/>
</dbReference>
<keyword evidence="9" id="KW-0762">Sugar transport</keyword>
<accession>A0ABS4NQA3</accession>
<evidence type="ECO:0000256" key="7">
    <source>
        <dbReference type="RuleBase" id="RU363032"/>
    </source>
</evidence>
<evidence type="ECO:0000256" key="2">
    <source>
        <dbReference type="ARBA" id="ARBA00022448"/>
    </source>
</evidence>
<comment type="caution">
    <text evidence="9">The sequence shown here is derived from an EMBL/GenBank/DDBJ whole genome shotgun (WGS) entry which is preliminary data.</text>
</comment>
<dbReference type="SUPFAM" id="SSF161098">
    <property type="entry name" value="MetI-like"/>
    <property type="match status" value="1"/>
</dbReference>
<feature type="transmembrane region" description="Helical" evidence="7">
    <location>
        <begin position="243"/>
        <end position="264"/>
    </location>
</feature>
<sequence>MVGKSKGLKISLMVLVYALLILTVLAMLVPYIWMLSSSLKLNKDVFSFPMQWIPANPRWENFQDIWTRIPLGRFIYNTAKLSVIVTILQLLTSSFAAYAFSKLHFRGKNAIFLGYIATIAIPWQAYMVPQFILMRYMGLNNTHLAIILLQAFSAFGVFMMRQFYQGVPDELCEAARIDGLSEYGIWARIMLPLSKPALSTLTIFTFVATWNDFLGPMIYLTDTKLKTIQIGLRMFISQYSAEYGLIMAASVVSIIPVVIVFLALQKYFVQGVAASGIKG</sequence>
<dbReference type="InterPro" id="IPR000515">
    <property type="entry name" value="MetI-like"/>
</dbReference>
<feature type="transmembrane region" description="Helical" evidence="7">
    <location>
        <begin position="112"/>
        <end position="132"/>
    </location>
</feature>
<evidence type="ECO:0000259" key="8">
    <source>
        <dbReference type="PROSITE" id="PS50928"/>
    </source>
</evidence>
<comment type="subcellular location">
    <subcellularLocation>
        <location evidence="1 7">Cell membrane</location>
        <topology evidence="1 7">Multi-pass membrane protein</topology>
    </subcellularLocation>
</comment>